<dbReference type="InterPro" id="IPR029039">
    <property type="entry name" value="Flavoprotein-like_sf"/>
</dbReference>
<name>A0A6J4P5L8_9ACTN</name>
<feature type="domain" description="NADPH-dependent FMN reductase-like" evidence="1">
    <location>
        <begin position="9"/>
        <end position="157"/>
    </location>
</feature>
<protein>
    <recommendedName>
        <fullName evidence="1">NADPH-dependent FMN reductase-like domain-containing protein</fullName>
    </recommendedName>
</protein>
<dbReference type="AlphaFoldDB" id="A0A6J4P5L8"/>
<proteinExistence type="predicted"/>
<reference evidence="2" key="1">
    <citation type="submission" date="2020-02" db="EMBL/GenBank/DDBJ databases">
        <authorList>
            <person name="Meier V. D."/>
        </authorList>
    </citation>
    <scope>NUCLEOTIDE SEQUENCE</scope>
    <source>
        <strain evidence="2">AVDCRST_MAG22</strain>
    </source>
</reference>
<dbReference type="GO" id="GO:0010181">
    <property type="term" value="F:FMN binding"/>
    <property type="evidence" value="ECO:0007669"/>
    <property type="project" value="TreeGrafter"/>
</dbReference>
<organism evidence="2">
    <name type="scientific">uncultured Rubrobacteraceae bacterium</name>
    <dbReference type="NCBI Taxonomy" id="349277"/>
    <lineage>
        <taxon>Bacteria</taxon>
        <taxon>Bacillati</taxon>
        <taxon>Actinomycetota</taxon>
        <taxon>Rubrobacteria</taxon>
        <taxon>Rubrobacterales</taxon>
        <taxon>Rubrobacteraceae</taxon>
        <taxon>environmental samples</taxon>
    </lineage>
</organism>
<dbReference type="EMBL" id="CADCUV010000065">
    <property type="protein sequence ID" value="CAA9406851.1"/>
    <property type="molecule type" value="Genomic_DNA"/>
</dbReference>
<dbReference type="PANTHER" id="PTHR30543">
    <property type="entry name" value="CHROMATE REDUCTASE"/>
    <property type="match status" value="1"/>
</dbReference>
<dbReference type="InterPro" id="IPR050712">
    <property type="entry name" value="NAD(P)H-dep_reductase"/>
</dbReference>
<dbReference type="GO" id="GO:0016491">
    <property type="term" value="F:oxidoreductase activity"/>
    <property type="evidence" value="ECO:0007669"/>
    <property type="project" value="InterPro"/>
</dbReference>
<dbReference type="Gene3D" id="3.40.50.360">
    <property type="match status" value="1"/>
</dbReference>
<gene>
    <name evidence="2" type="ORF">AVDCRST_MAG22-1610</name>
</gene>
<dbReference type="InterPro" id="IPR005025">
    <property type="entry name" value="FMN_Rdtase-like_dom"/>
</dbReference>
<evidence type="ECO:0000259" key="1">
    <source>
        <dbReference type="Pfam" id="PF03358"/>
    </source>
</evidence>
<dbReference type="GO" id="GO:0005829">
    <property type="term" value="C:cytosol"/>
    <property type="evidence" value="ECO:0007669"/>
    <property type="project" value="TreeGrafter"/>
</dbReference>
<dbReference type="SUPFAM" id="SSF52218">
    <property type="entry name" value="Flavoproteins"/>
    <property type="match status" value="1"/>
</dbReference>
<evidence type="ECO:0000313" key="2">
    <source>
        <dbReference type="EMBL" id="CAA9406851.1"/>
    </source>
</evidence>
<dbReference type="PANTHER" id="PTHR30543:SF21">
    <property type="entry name" value="NAD(P)H-DEPENDENT FMN REDUCTASE LOT6"/>
    <property type="match status" value="1"/>
</dbReference>
<accession>A0A6J4P5L8</accession>
<dbReference type="Pfam" id="PF03358">
    <property type="entry name" value="FMN_red"/>
    <property type="match status" value="1"/>
</dbReference>
<sequence>MAFRERRLKVVGVGGTLREGSASLGALRRALAAAGEVGAETELLDLRELDLPMYQPGVTLDEYGPGVEWLVKELRGADAVLISTAAYHGTLAGVTKNALDFAQFLSGGEHPYFDGKVVGLISTAGGEQAGANATGALVHVVHALRGVVAPLVVSISKTSQRADGSGEITDELYGRRLDSLGGLVVDLAGGLAARGETTGAELSGVAG</sequence>